<dbReference type="GO" id="GO:0005737">
    <property type="term" value="C:cytoplasm"/>
    <property type="evidence" value="ECO:0007669"/>
    <property type="project" value="UniProtKB-SubCell"/>
</dbReference>
<dbReference type="InterPro" id="IPR029044">
    <property type="entry name" value="Nucleotide-diphossugar_trans"/>
</dbReference>
<protein>
    <recommendedName>
        <fullName evidence="8">Molybdenum cofactor guanylyltransferase</fullName>
        <shortName evidence="8">MoCo guanylyltransferase</shortName>
        <ecNumber evidence="8">2.7.7.77</ecNumber>
    </recommendedName>
    <alternativeName>
        <fullName evidence="8">GTP:molybdopterin guanylyltransferase</fullName>
    </alternativeName>
    <alternativeName>
        <fullName evidence="8">Mo-MPT guanylyltransferase</fullName>
    </alternativeName>
    <alternativeName>
        <fullName evidence="8">Molybdopterin guanylyltransferase</fullName>
    </alternativeName>
    <alternativeName>
        <fullName evidence="8">Molybdopterin-guanine dinucleotide synthase</fullName>
        <shortName evidence="8">MGD synthase</shortName>
    </alternativeName>
</protein>
<dbReference type="Gene3D" id="3.90.550.10">
    <property type="entry name" value="Spore Coat Polysaccharide Biosynthesis Protein SpsA, Chain A"/>
    <property type="match status" value="1"/>
</dbReference>
<comment type="function">
    <text evidence="8">Transfers a GMP moiety from GTP to Mo-molybdopterin (Mo-MPT) cofactor (Moco or molybdenum cofactor) to form Mo-molybdopterin guanine dinucleotide (Mo-MGD) cofactor.</text>
</comment>
<evidence type="ECO:0000256" key="4">
    <source>
        <dbReference type="ARBA" id="ARBA00022741"/>
    </source>
</evidence>
<dbReference type="NCBIfam" id="TIGR02665">
    <property type="entry name" value="molyb_mobA"/>
    <property type="match status" value="1"/>
</dbReference>
<dbReference type="InterPro" id="IPR013482">
    <property type="entry name" value="Molybde_CF_guanTrfase"/>
</dbReference>
<keyword evidence="1 8" id="KW-0963">Cytoplasm</keyword>
<keyword evidence="6 8" id="KW-0342">GTP-binding</keyword>
<keyword evidence="4 8" id="KW-0547">Nucleotide-binding</keyword>
<comment type="subunit">
    <text evidence="8">Monomer.</text>
</comment>
<feature type="binding site" evidence="8">
    <location>
        <position position="102"/>
    </location>
    <ligand>
        <name>GTP</name>
        <dbReference type="ChEBI" id="CHEBI:37565"/>
    </ligand>
</feature>
<feature type="binding site" evidence="8">
    <location>
        <position position="27"/>
    </location>
    <ligand>
        <name>GTP</name>
        <dbReference type="ChEBI" id="CHEBI:37565"/>
    </ligand>
</feature>
<keyword evidence="5 8" id="KW-0460">Magnesium</keyword>
<dbReference type="AlphaFoldDB" id="A0A853G8N4"/>
<comment type="domain">
    <text evidence="8">The N-terminal domain determines nucleotide recognition and specific binding, while the C-terminal domain determines the specific binding to the target protein.</text>
</comment>
<comment type="subcellular location">
    <subcellularLocation>
        <location evidence="8">Cytoplasm</location>
    </subcellularLocation>
</comment>
<accession>A0A853G8N4</accession>
<feature type="binding site" evidence="8">
    <location>
        <begin position="14"/>
        <end position="16"/>
    </location>
    <ligand>
        <name>GTP</name>
        <dbReference type="ChEBI" id="CHEBI:37565"/>
    </ligand>
</feature>
<dbReference type="PANTHER" id="PTHR19136:SF81">
    <property type="entry name" value="MOLYBDENUM COFACTOR GUANYLYLTRANSFERASE"/>
    <property type="match status" value="1"/>
</dbReference>
<dbReference type="Proteomes" id="UP000525329">
    <property type="component" value="Unassembled WGS sequence"/>
</dbReference>
<comment type="cofactor">
    <cofactor evidence="8">
        <name>Mg(2+)</name>
        <dbReference type="ChEBI" id="CHEBI:18420"/>
    </cofactor>
</comment>
<dbReference type="GO" id="GO:1902758">
    <property type="term" value="P:bis(molybdopterin guanine dinucleotide)molybdenum biosynthetic process"/>
    <property type="evidence" value="ECO:0007669"/>
    <property type="project" value="TreeGrafter"/>
</dbReference>
<dbReference type="GO" id="GO:0005525">
    <property type="term" value="F:GTP binding"/>
    <property type="evidence" value="ECO:0007669"/>
    <property type="project" value="UniProtKB-UniRule"/>
</dbReference>
<evidence type="ECO:0000313" key="10">
    <source>
        <dbReference type="EMBL" id="NYT52072.1"/>
    </source>
</evidence>
<dbReference type="EC" id="2.7.7.77" evidence="8"/>
<dbReference type="PANTHER" id="PTHR19136">
    <property type="entry name" value="MOLYBDENUM COFACTOR GUANYLYLTRANSFERASE"/>
    <property type="match status" value="1"/>
</dbReference>
<proteinExistence type="inferred from homology"/>
<keyword evidence="2 8" id="KW-0808">Transferase</keyword>
<evidence type="ECO:0000256" key="7">
    <source>
        <dbReference type="ARBA" id="ARBA00023150"/>
    </source>
</evidence>
<dbReference type="EMBL" id="JACCHU010000001">
    <property type="protein sequence ID" value="NYT52072.1"/>
    <property type="molecule type" value="Genomic_DNA"/>
</dbReference>
<reference evidence="10 11" key="1">
    <citation type="submission" date="2020-05" db="EMBL/GenBank/DDBJ databases">
        <title>Horizontal transmission and recombination maintain forever young bacterial symbiont genomes.</title>
        <authorList>
            <person name="Russell S.L."/>
            <person name="Pepper-Tunick E."/>
            <person name="Svedberg J."/>
            <person name="Byrne A."/>
            <person name="Ruelas Castillo J."/>
            <person name="Vollmers C."/>
            <person name="Beinart R.A."/>
            <person name="Corbett-Detig R."/>
        </authorList>
    </citation>
    <scope>NUCLEOTIDE SEQUENCE [LARGE SCALE GENOMIC DNA]</scope>
    <source>
        <strain evidence="10">Monterey_2004</strain>
    </source>
</reference>
<keyword evidence="10" id="KW-0548">Nucleotidyltransferase</keyword>
<evidence type="ECO:0000256" key="5">
    <source>
        <dbReference type="ARBA" id="ARBA00022842"/>
    </source>
</evidence>
<evidence type="ECO:0000313" key="11">
    <source>
        <dbReference type="Proteomes" id="UP000525329"/>
    </source>
</evidence>
<gene>
    <name evidence="8 10" type="primary">mobA</name>
    <name evidence="10" type="ORF">H0A74_00555</name>
</gene>
<organism evidence="10 11">
    <name type="scientific">Candidatus Vesicomyosocius endoextente</name>
    <dbReference type="NCBI Taxonomy" id="2738853"/>
    <lineage>
        <taxon>Bacteria</taxon>
        <taxon>Pseudomonadati</taxon>
        <taxon>Pseudomonadota</taxon>
        <taxon>Gammaproteobacteria</taxon>
        <taxon>Candidatus Pseudothioglobaceae</taxon>
        <taxon>Candidatus Vesicomyidisocius</taxon>
    </lineage>
</organism>
<evidence type="ECO:0000256" key="1">
    <source>
        <dbReference type="ARBA" id="ARBA00022490"/>
    </source>
</evidence>
<comment type="catalytic activity">
    <reaction evidence="8">
        <text>Mo-molybdopterin + GTP + H(+) = Mo-molybdopterin guanine dinucleotide + diphosphate</text>
        <dbReference type="Rhea" id="RHEA:34243"/>
        <dbReference type="ChEBI" id="CHEBI:15378"/>
        <dbReference type="ChEBI" id="CHEBI:33019"/>
        <dbReference type="ChEBI" id="CHEBI:37565"/>
        <dbReference type="ChEBI" id="CHEBI:71302"/>
        <dbReference type="ChEBI" id="CHEBI:71310"/>
        <dbReference type="EC" id="2.7.7.77"/>
    </reaction>
</comment>
<evidence type="ECO:0000256" key="2">
    <source>
        <dbReference type="ARBA" id="ARBA00022679"/>
    </source>
</evidence>
<feature type="binding site" evidence="8">
    <location>
        <position position="102"/>
    </location>
    <ligand>
        <name>Mg(2+)</name>
        <dbReference type="ChEBI" id="CHEBI:18420"/>
    </ligand>
</feature>
<dbReference type="GO" id="GO:0046872">
    <property type="term" value="F:metal ion binding"/>
    <property type="evidence" value="ECO:0007669"/>
    <property type="project" value="UniProtKB-KW"/>
</dbReference>
<dbReference type="Pfam" id="PF12804">
    <property type="entry name" value="NTP_transf_3"/>
    <property type="match status" value="1"/>
</dbReference>
<keyword evidence="7 8" id="KW-0501">Molybdenum cofactor biosynthesis</keyword>
<dbReference type="CDD" id="cd02503">
    <property type="entry name" value="MobA"/>
    <property type="match status" value="1"/>
</dbReference>
<dbReference type="InterPro" id="IPR025877">
    <property type="entry name" value="MobA-like_NTP_Trfase"/>
</dbReference>
<evidence type="ECO:0000256" key="8">
    <source>
        <dbReference type="HAMAP-Rule" id="MF_00316"/>
    </source>
</evidence>
<evidence type="ECO:0000256" key="6">
    <source>
        <dbReference type="ARBA" id="ARBA00023134"/>
    </source>
</evidence>
<comment type="caution">
    <text evidence="8">Lacks conserved residue(s) required for the propagation of feature annotation.</text>
</comment>
<keyword evidence="3 8" id="KW-0479">Metal-binding</keyword>
<comment type="similarity">
    <text evidence="8">Belongs to the MobA family.</text>
</comment>
<dbReference type="HAMAP" id="MF_00316">
    <property type="entry name" value="MobA"/>
    <property type="match status" value="1"/>
</dbReference>
<comment type="caution">
    <text evidence="10">The sequence shown here is derived from an EMBL/GenBank/DDBJ whole genome shotgun (WGS) entry which is preliminary data.</text>
</comment>
<sequence length="194" mass="21619">MKNIVKSDITVVILAGGKSIRMNHKDKGLILFNGKPLISYVVDIVYQDVCSILISANRNISEYQRFGEVITDSLPGFQGPLVGILSALNKVKTKYLLVVPCDGPFINQGLVARLLKNMQQPGVNICVAMQGLKMHPTFSLVSVNLKDNLSEFLEQGNRKMSVWFESNNAKKVDFSDQVNMFMNLNSPKDLKNNQ</sequence>
<evidence type="ECO:0000256" key="3">
    <source>
        <dbReference type="ARBA" id="ARBA00022723"/>
    </source>
</evidence>
<dbReference type="SUPFAM" id="SSF53448">
    <property type="entry name" value="Nucleotide-diphospho-sugar transferases"/>
    <property type="match status" value="1"/>
</dbReference>
<dbReference type="GO" id="GO:0061603">
    <property type="term" value="F:molybdenum cofactor guanylyltransferase activity"/>
    <property type="evidence" value="ECO:0007669"/>
    <property type="project" value="UniProtKB-EC"/>
</dbReference>
<feature type="binding site" evidence="8">
    <location>
        <position position="72"/>
    </location>
    <ligand>
        <name>GTP</name>
        <dbReference type="ChEBI" id="CHEBI:37565"/>
    </ligand>
</feature>
<evidence type="ECO:0000259" key="9">
    <source>
        <dbReference type="Pfam" id="PF12804"/>
    </source>
</evidence>
<name>A0A853G8N4_9GAMM</name>
<feature type="domain" description="MobA-like NTP transferase" evidence="9">
    <location>
        <begin position="11"/>
        <end position="160"/>
    </location>
</feature>